<evidence type="ECO:0000313" key="3">
    <source>
        <dbReference type="Proteomes" id="UP001058860"/>
    </source>
</evidence>
<accession>A0ABY5PM67</accession>
<protein>
    <submittedName>
        <fullName evidence="2">Uncharacterized protein</fullName>
    </submittedName>
</protein>
<dbReference type="RefSeq" id="WP_353866224.1">
    <property type="nucleotide sequence ID" value="NZ_CP088295.1"/>
</dbReference>
<organism evidence="2 3">
    <name type="scientific">Svornostia abyssi</name>
    <dbReference type="NCBI Taxonomy" id="2898438"/>
    <lineage>
        <taxon>Bacteria</taxon>
        <taxon>Bacillati</taxon>
        <taxon>Actinomycetota</taxon>
        <taxon>Thermoleophilia</taxon>
        <taxon>Solirubrobacterales</taxon>
        <taxon>Baekduiaceae</taxon>
        <taxon>Svornostia</taxon>
    </lineage>
</organism>
<keyword evidence="3" id="KW-1185">Reference proteome</keyword>
<dbReference type="EMBL" id="CP088295">
    <property type="protein sequence ID" value="UUY05784.1"/>
    <property type="molecule type" value="Genomic_DNA"/>
</dbReference>
<keyword evidence="1" id="KW-0732">Signal</keyword>
<feature type="signal peptide" evidence="1">
    <location>
        <begin position="1"/>
        <end position="32"/>
    </location>
</feature>
<gene>
    <name evidence="2" type="ORF">LRS13_09765</name>
</gene>
<name>A0ABY5PM67_9ACTN</name>
<sequence length="353" mass="35759">MQMQMSQPLRRWALGSLVVVACCASGAAPAVAQEAPPDVIAPEDVTAAPAEAPSLAAATGLPIPAAAVPTPPGPPWAFTVGVNTSGITVKATSGYARLSGLIRWNRSYTFGVSLTDYPFKGGRLSAGGNLSGKDIFAPLPISGLSGYLTGPIEIAPNFTILGGAIDWTSAGFALEGGLRLGCTTGHLDATAKALLVDEKNFSVSALGQASTCTLGRAGRLDGRTFWAGIGSADGKLSLDAGVNISRLDLFTTKIGGVTTSTYLANVGGSITIPDGKSLTLAFRGTGGADARMSGLPSMRLKATVAGEFGIRGTQVTKLKLSLSGVSVNGTTLLPAFGLSTRLANDVTTAFTTP</sequence>
<feature type="chain" id="PRO_5045110835" evidence="1">
    <location>
        <begin position="33"/>
        <end position="353"/>
    </location>
</feature>
<proteinExistence type="predicted"/>
<reference evidence="3" key="1">
    <citation type="submission" date="2021-11" db="EMBL/GenBank/DDBJ databases">
        <title>Cultivation dependent microbiological survey of springs from the worlds oldest radium mine currently devoted to the extraction of radon-saturated water.</title>
        <authorList>
            <person name="Kapinusova G."/>
            <person name="Smrhova T."/>
            <person name="Strejcek M."/>
            <person name="Suman J."/>
            <person name="Jani K."/>
            <person name="Pajer P."/>
            <person name="Uhlik O."/>
        </authorList>
    </citation>
    <scope>NUCLEOTIDE SEQUENCE [LARGE SCALE GENOMIC DNA]</scope>
    <source>
        <strain evidence="3">J379</strain>
    </source>
</reference>
<dbReference type="Proteomes" id="UP001058860">
    <property type="component" value="Chromosome"/>
</dbReference>
<evidence type="ECO:0000313" key="2">
    <source>
        <dbReference type="EMBL" id="UUY05784.1"/>
    </source>
</evidence>
<evidence type="ECO:0000256" key="1">
    <source>
        <dbReference type="SAM" id="SignalP"/>
    </source>
</evidence>